<dbReference type="PROSITE" id="PS50053">
    <property type="entry name" value="UBIQUITIN_2"/>
    <property type="match status" value="1"/>
</dbReference>
<evidence type="ECO:0000259" key="2">
    <source>
        <dbReference type="PROSITE" id="PS50053"/>
    </source>
</evidence>
<keyword evidence="4" id="KW-1185">Reference proteome</keyword>
<protein>
    <recommendedName>
        <fullName evidence="2">Ubiquitin-like domain-containing protein</fullName>
    </recommendedName>
</protein>
<dbReference type="InterPro" id="IPR000626">
    <property type="entry name" value="Ubiquitin-like_dom"/>
</dbReference>
<dbReference type="Proteomes" id="UP000015105">
    <property type="component" value="Chromosome 3D"/>
</dbReference>
<dbReference type="Gene3D" id="3.10.20.90">
    <property type="entry name" value="Phosphatidylinositol 3-kinase Catalytic Subunit, Chain A, domain 1"/>
    <property type="match status" value="1"/>
</dbReference>
<sequence length="49" mass="5665">VKIYEKDGTSPRQQRLIFAGKQLEDHRTLADYNIQSDSTLHLVFRLCGC</sequence>
<reference evidence="3" key="4">
    <citation type="submission" date="2019-03" db="UniProtKB">
        <authorList>
            <consortium name="EnsemblPlants"/>
        </authorList>
    </citation>
    <scope>IDENTIFICATION</scope>
</reference>
<proteinExistence type="predicted"/>
<dbReference type="InterPro" id="IPR019956">
    <property type="entry name" value="Ubiquitin_dom"/>
</dbReference>
<organism evidence="3 4">
    <name type="scientific">Aegilops tauschii subsp. strangulata</name>
    <name type="common">Goatgrass</name>
    <dbReference type="NCBI Taxonomy" id="200361"/>
    <lineage>
        <taxon>Eukaryota</taxon>
        <taxon>Viridiplantae</taxon>
        <taxon>Streptophyta</taxon>
        <taxon>Embryophyta</taxon>
        <taxon>Tracheophyta</taxon>
        <taxon>Spermatophyta</taxon>
        <taxon>Magnoliopsida</taxon>
        <taxon>Liliopsida</taxon>
        <taxon>Poales</taxon>
        <taxon>Poaceae</taxon>
        <taxon>BOP clade</taxon>
        <taxon>Pooideae</taxon>
        <taxon>Triticodae</taxon>
        <taxon>Triticeae</taxon>
        <taxon>Triticinae</taxon>
        <taxon>Aegilops</taxon>
    </lineage>
</organism>
<reference evidence="3" key="3">
    <citation type="journal article" date="2017" name="Nature">
        <title>Genome sequence of the progenitor of the wheat D genome Aegilops tauschii.</title>
        <authorList>
            <person name="Luo M.C."/>
            <person name="Gu Y.Q."/>
            <person name="Puiu D."/>
            <person name="Wang H."/>
            <person name="Twardziok S.O."/>
            <person name="Deal K.R."/>
            <person name="Huo N."/>
            <person name="Zhu T."/>
            <person name="Wang L."/>
            <person name="Wang Y."/>
            <person name="McGuire P.E."/>
            <person name="Liu S."/>
            <person name="Long H."/>
            <person name="Ramasamy R.K."/>
            <person name="Rodriguez J.C."/>
            <person name="Van S.L."/>
            <person name="Yuan L."/>
            <person name="Wang Z."/>
            <person name="Xia Z."/>
            <person name="Xiao L."/>
            <person name="Anderson O.D."/>
            <person name="Ouyang S."/>
            <person name="Liang Y."/>
            <person name="Zimin A.V."/>
            <person name="Pertea G."/>
            <person name="Qi P."/>
            <person name="Bennetzen J.L."/>
            <person name="Dai X."/>
            <person name="Dawson M.W."/>
            <person name="Muller H.G."/>
            <person name="Kugler K."/>
            <person name="Rivarola-Duarte L."/>
            <person name="Spannagl M."/>
            <person name="Mayer K.F.X."/>
            <person name="Lu F.H."/>
            <person name="Bevan M.W."/>
            <person name="Leroy P."/>
            <person name="Li P."/>
            <person name="You F.M."/>
            <person name="Sun Q."/>
            <person name="Liu Z."/>
            <person name="Lyons E."/>
            <person name="Wicker T."/>
            <person name="Salzberg S.L."/>
            <person name="Devos K.M."/>
            <person name="Dvorak J."/>
        </authorList>
    </citation>
    <scope>NUCLEOTIDE SEQUENCE [LARGE SCALE GENOMIC DNA]</scope>
    <source>
        <strain evidence="3">cv. AL8/78</strain>
    </source>
</reference>
<dbReference type="EnsemblPlants" id="AET3Gv21174500.4">
    <property type="protein sequence ID" value="AET3Gv21174500.4"/>
    <property type="gene ID" value="AET3Gv21174500"/>
</dbReference>
<dbReference type="SUPFAM" id="SSF54236">
    <property type="entry name" value="Ubiquitin-like"/>
    <property type="match status" value="1"/>
</dbReference>
<reference evidence="4" key="2">
    <citation type="journal article" date="2017" name="Nat. Plants">
        <title>The Aegilops tauschii genome reveals multiple impacts of transposons.</title>
        <authorList>
            <person name="Zhao G."/>
            <person name="Zou C."/>
            <person name="Li K."/>
            <person name="Wang K."/>
            <person name="Li T."/>
            <person name="Gao L."/>
            <person name="Zhang X."/>
            <person name="Wang H."/>
            <person name="Yang Z."/>
            <person name="Liu X."/>
            <person name="Jiang W."/>
            <person name="Mao L."/>
            <person name="Kong X."/>
            <person name="Jiao Y."/>
            <person name="Jia J."/>
        </authorList>
    </citation>
    <scope>NUCLEOTIDE SEQUENCE [LARGE SCALE GENOMIC DNA]</scope>
    <source>
        <strain evidence="4">cv. AL8/78</strain>
    </source>
</reference>
<dbReference type="InterPro" id="IPR050158">
    <property type="entry name" value="Ubiquitin_ubiquitin-like"/>
</dbReference>
<evidence type="ECO:0000313" key="3">
    <source>
        <dbReference type="EnsemblPlants" id="AET3Gv21174500.4"/>
    </source>
</evidence>
<dbReference type="Gramene" id="AET3Gv21174500.4">
    <property type="protein sequence ID" value="AET3Gv21174500.4"/>
    <property type="gene ID" value="AET3Gv21174500"/>
</dbReference>
<dbReference type="AlphaFoldDB" id="A0A453GRZ2"/>
<dbReference type="PANTHER" id="PTHR10666">
    <property type="entry name" value="UBIQUITIN"/>
    <property type="match status" value="1"/>
</dbReference>
<dbReference type="Pfam" id="PF00240">
    <property type="entry name" value="ubiquitin"/>
    <property type="match status" value="1"/>
</dbReference>
<reference evidence="3" key="5">
    <citation type="journal article" date="2021" name="G3 (Bethesda)">
        <title>Aegilops tauschii genome assembly Aet v5.0 features greater sequence contiguity and improved annotation.</title>
        <authorList>
            <person name="Wang L."/>
            <person name="Zhu T."/>
            <person name="Rodriguez J.C."/>
            <person name="Deal K.R."/>
            <person name="Dubcovsky J."/>
            <person name="McGuire P.E."/>
            <person name="Lux T."/>
            <person name="Spannagl M."/>
            <person name="Mayer K.F.X."/>
            <person name="Baldrich P."/>
            <person name="Meyers B.C."/>
            <person name="Huo N."/>
            <person name="Gu Y.Q."/>
            <person name="Zhou H."/>
            <person name="Devos K.M."/>
            <person name="Bennetzen J.L."/>
            <person name="Unver T."/>
            <person name="Budak H."/>
            <person name="Gulick P.J."/>
            <person name="Galiba G."/>
            <person name="Kalapos B."/>
            <person name="Nelson D.R."/>
            <person name="Li P."/>
            <person name="You F.M."/>
            <person name="Luo M.C."/>
            <person name="Dvorak J."/>
        </authorList>
    </citation>
    <scope>NUCLEOTIDE SEQUENCE [LARGE SCALE GENOMIC DNA]</scope>
    <source>
        <strain evidence="3">cv. AL8/78</strain>
    </source>
</reference>
<reference evidence="4" key="1">
    <citation type="journal article" date="2014" name="Science">
        <title>Ancient hybridizations among the ancestral genomes of bread wheat.</title>
        <authorList>
            <consortium name="International Wheat Genome Sequencing Consortium,"/>
            <person name="Marcussen T."/>
            <person name="Sandve S.R."/>
            <person name="Heier L."/>
            <person name="Spannagl M."/>
            <person name="Pfeifer M."/>
            <person name="Jakobsen K.S."/>
            <person name="Wulff B.B."/>
            <person name="Steuernagel B."/>
            <person name="Mayer K.F."/>
            <person name="Olsen O.A."/>
        </authorList>
    </citation>
    <scope>NUCLEOTIDE SEQUENCE [LARGE SCALE GENOMIC DNA]</scope>
    <source>
        <strain evidence="4">cv. AL8/78</strain>
    </source>
</reference>
<dbReference type="GO" id="GO:0003729">
    <property type="term" value="F:mRNA binding"/>
    <property type="evidence" value="ECO:0007669"/>
    <property type="project" value="UniProtKB-ARBA"/>
</dbReference>
<evidence type="ECO:0000313" key="4">
    <source>
        <dbReference type="Proteomes" id="UP000015105"/>
    </source>
</evidence>
<keyword evidence="1" id="KW-1017">Isopeptide bond</keyword>
<feature type="domain" description="Ubiquitin-like" evidence="2">
    <location>
        <begin position="1"/>
        <end position="49"/>
    </location>
</feature>
<name>A0A453GRZ2_AEGTS</name>
<dbReference type="PRINTS" id="PR00348">
    <property type="entry name" value="UBIQUITIN"/>
</dbReference>
<dbReference type="InterPro" id="IPR029071">
    <property type="entry name" value="Ubiquitin-like_domsf"/>
</dbReference>
<accession>A0A453GRZ2</accession>
<evidence type="ECO:0000256" key="1">
    <source>
        <dbReference type="ARBA" id="ARBA00022499"/>
    </source>
</evidence>